<feature type="non-terminal residue" evidence="2">
    <location>
        <position position="1"/>
    </location>
</feature>
<feature type="compositionally biased region" description="Low complexity" evidence="1">
    <location>
        <begin position="42"/>
        <end position="51"/>
    </location>
</feature>
<protein>
    <submittedName>
        <fullName evidence="2">Uncharacterized protein</fullName>
    </submittedName>
</protein>
<dbReference type="EMBL" id="CADCUW010000253">
    <property type="protein sequence ID" value="CAA9412498.1"/>
    <property type="molecule type" value="Genomic_DNA"/>
</dbReference>
<name>A0A6J4PCG1_9ACTN</name>
<dbReference type="AlphaFoldDB" id="A0A6J4PCG1"/>
<accession>A0A6J4PCG1</accession>
<sequence>DPLRGGRRGADPRPLPGERLVHLPGALRLRVLHVARAVVGRVVPGGEAQPGDAPPPGGRGPDKAASGL</sequence>
<reference evidence="2" key="1">
    <citation type="submission" date="2020-02" db="EMBL/GenBank/DDBJ databases">
        <authorList>
            <person name="Meier V. D."/>
        </authorList>
    </citation>
    <scope>NUCLEOTIDE SEQUENCE</scope>
    <source>
        <strain evidence="2">AVDCRST_MAG01</strain>
    </source>
</reference>
<evidence type="ECO:0000256" key="1">
    <source>
        <dbReference type="SAM" id="MobiDB-lite"/>
    </source>
</evidence>
<feature type="non-terminal residue" evidence="2">
    <location>
        <position position="68"/>
    </location>
</feature>
<evidence type="ECO:0000313" key="2">
    <source>
        <dbReference type="EMBL" id="CAA9412498.1"/>
    </source>
</evidence>
<proteinExistence type="predicted"/>
<feature type="region of interest" description="Disordered" evidence="1">
    <location>
        <begin position="42"/>
        <end position="68"/>
    </location>
</feature>
<organism evidence="2">
    <name type="scientific">uncultured Rubrobacteraceae bacterium</name>
    <dbReference type="NCBI Taxonomy" id="349277"/>
    <lineage>
        <taxon>Bacteria</taxon>
        <taxon>Bacillati</taxon>
        <taxon>Actinomycetota</taxon>
        <taxon>Rubrobacteria</taxon>
        <taxon>Rubrobacterales</taxon>
        <taxon>Rubrobacteraceae</taxon>
        <taxon>environmental samples</taxon>
    </lineage>
</organism>
<gene>
    <name evidence="2" type="ORF">AVDCRST_MAG01-01-1703</name>
</gene>